<feature type="non-terminal residue" evidence="2">
    <location>
        <position position="61"/>
    </location>
</feature>
<proteinExistence type="predicted"/>
<name>A0A382KB64_9ZZZZ</name>
<sequence length="61" mass="7235">MTIEQKPRRQRHKDHSANQQDRQRRAPSIQRLLAALLASPECQLETTETSYLQPFHRQLLL</sequence>
<dbReference type="AlphaFoldDB" id="A0A382KB64"/>
<dbReference type="EMBL" id="UINC01079091">
    <property type="protein sequence ID" value="SVC20763.1"/>
    <property type="molecule type" value="Genomic_DNA"/>
</dbReference>
<protein>
    <submittedName>
        <fullName evidence="2">Uncharacterized protein</fullName>
    </submittedName>
</protein>
<feature type="region of interest" description="Disordered" evidence="1">
    <location>
        <begin position="1"/>
        <end position="27"/>
    </location>
</feature>
<gene>
    <name evidence="2" type="ORF">METZ01_LOCUS273617</name>
</gene>
<accession>A0A382KB64</accession>
<organism evidence="2">
    <name type="scientific">marine metagenome</name>
    <dbReference type="NCBI Taxonomy" id="408172"/>
    <lineage>
        <taxon>unclassified sequences</taxon>
        <taxon>metagenomes</taxon>
        <taxon>ecological metagenomes</taxon>
    </lineage>
</organism>
<reference evidence="2" key="1">
    <citation type="submission" date="2018-05" db="EMBL/GenBank/DDBJ databases">
        <authorList>
            <person name="Lanie J.A."/>
            <person name="Ng W.-L."/>
            <person name="Kazmierczak K.M."/>
            <person name="Andrzejewski T.M."/>
            <person name="Davidsen T.M."/>
            <person name="Wayne K.J."/>
            <person name="Tettelin H."/>
            <person name="Glass J.I."/>
            <person name="Rusch D."/>
            <person name="Podicherti R."/>
            <person name="Tsui H.-C.T."/>
            <person name="Winkler M.E."/>
        </authorList>
    </citation>
    <scope>NUCLEOTIDE SEQUENCE</scope>
</reference>
<evidence type="ECO:0000256" key="1">
    <source>
        <dbReference type="SAM" id="MobiDB-lite"/>
    </source>
</evidence>
<evidence type="ECO:0000313" key="2">
    <source>
        <dbReference type="EMBL" id="SVC20763.1"/>
    </source>
</evidence>